<name>A0AB33D4A9_ALCFA</name>
<dbReference type="PROSITE" id="PS51186">
    <property type="entry name" value="GNAT"/>
    <property type="match status" value="1"/>
</dbReference>
<evidence type="ECO:0000313" key="2">
    <source>
        <dbReference type="EMBL" id="ASR90732.1"/>
    </source>
</evidence>
<proteinExistence type="predicted"/>
<protein>
    <recommendedName>
        <fullName evidence="1">N-acetyltransferase domain-containing protein</fullName>
    </recommendedName>
</protein>
<dbReference type="EMBL" id="CP021641">
    <property type="protein sequence ID" value="ASR90732.1"/>
    <property type="molecule type" value="Genomic_DNA"/>
</dbReference>
<sequence length="168" mass="18294">MGSTGSGVLELINKTVADNGTLGFASELSGEQAHMFLDALNRRVADGDTQALYATYAGQPAFFVMMNLSGMPNCRHSAELAKAVVAPGFRGQGLPKQALRALICRARELGIEQFVLDVREGSRAHRLWTRYGFQTWGILPDYARVAGQVFAGHYMSQSIEVLAQRMGI</sequence>
<gene>
    <name evidence="2" type="ORF">AFA_15465</name>
</gene>
<evidence type="ECO:0000313" key="3">
    <source>
        <dbReference type="Proteomes" id="UP000214561"/>
    </source>
</evidence>
<dbReference type="InterPro" id="IPR016181">
    <property type="entry name" value="Acyl_CoA_acyltransferase"/>
</dbReference>
<dbReference type="Proteomes" id="UP000214561">
    <property type="component" value="Chromosome"/>
</dbReference>
<accession>A0AB33D4A9</accession>
<dbReference type="KEGG" id="afq:AFA_15465"/>
<feature type="domain" description="N-acetyltransferase" evidence="1">
    <location>
        <begin position="9"/>
        <end position="160"/>
    </location>
</feature>
<dbReference type="AlphaFoldDB" id="A0AB33D4A9"/>
<organism evidence="2 3">
    <name type="scientific">Alcaligenes faecalis</name>
    <dbReference type="NCBI Taxonomy" id="511"/>
    <lineage>
        <taxon>Bacteria</taxon>
        <taxon>Pseudomonadati</taxon>
        <taxon>Pseudomonadota</taxon>
        <taxon>Betaproteobacteria</taxon>
        <taxon>Burkholderiales</taxon>
        <taxon>Alcaligenaceae</taxon>
        <taxon>Alcaligenes</taxon>
    </lineage>
</organism>
<dbReference type="Pfam" id="PF00583">
    <property type="entry name" value="Acetyltransf_1"/>
    <property type="match status" value="1"/>
</dbReference>
<evidence type="ECO:0000259" key="1">
    <source>
        <dbReference type="PROSITE" id="PS51186"/>
    </source>
</evidence>
<reference evidence="2 3" key="1">
    <citation type="submission" date="2017-05" db="EMBL/GenBank/DDBJ databases">
        <authorList>
            <person name="Qiu J.G."/>
            <person name="He J."/>
        </authorList>
    </citation>
    <scope>NUCLEOTIDE SEQUENCE [LARGE SCALE GENOMIC DNA]</scope>
    <source>
        <strain evidence="2 3">JQ135</strain>
    </source>
</reference>
<dbReference type="SUPFAM" id="SSF55729">
    <property type="entry name" value="Acyl-CoA N-acyltransferases (Nat)"/>
    <property type="match status" value="1"/>
</dbReference>
<dbReference type="InterPro" id="IPR000182">
    <property type="entry name" value="GNAT_dom"/>
</dbReference>
<dbReference type="Gene3D" id="3.40.630.30">
    <property type="match status" value="1"/>
</dbReference>
<dbReference type="CDD" id="cd04301">
    <property type="entry name" value="NAT_SF"/>
    <property type="match status" value="1"/>
</dbReference>
<dbReference type="GO" id="GO:0016747">
    <property type="term" value="F:acyltransferase activity, transferring groups other than amino-acyl groups"/>
    <property type="evidence" value="ECO:0007669"/>
    <property type="project" value="InterPro"/>
</dbReference>